<accession>W6QF74</accession>
<dbReference type="EMBL" id="HG792016">
    <property type="protein sequence ID" value="CDM32759.1"/>
    <property type="molecule type" value="Genomic_DNA"/>
</dbReference>
<evidence type="ECO:0000313" key="4">
    <source>
        <dbReference type="Proteomes" id="UP000030686"/>
    </source>
</evidence>
<evidence type="ECO:0000313" key="3">
    <source>
        <dbReference type="EMBL" id="CDM32759.1"/>
    </source>
</evidence>
<evidence type="ECO:0000256" key="1">
    <source>
        <dbReference type="SAM" id="MobiDB-lite"/>
    </source>
</evidence>
<gene>
    <name evidence="3" type="ORF">PROQFM164_S02g002910</name>
</gene>
<feature type="transmembrane region" description="Helical" evidence="2">
    <location>
        <begin position="46"/>
        <end position="68"/>
    </location>
</feature>
<sequence length="76" mass="7653">MKSNKTISISTSATSFIPMSSTTPTSTPTSETASSDTSALLTGAKVGTGIGISVAGLAVLSALAFVLFQRRLQSSL</sequence>
<organism evidence="3 4">
    <name type="scientific">Penicillium roqueforti (strain FM164)</name>
    <dbReference type="NCBI Taxonomy" id="1365484"/>
    <lineage>
        <taxon>Eukaryota</taxon>
        <taxon>Fungi</taxon>
        <taxon>Dikarya</taxon>
        <taxon>Ascomycota</taxon>
        <taxon>Pezizomycotina</taxon>
        <taxon>Eurotiomycetes</taxon>
        <taxon>Eurotiomycetidae</taxon>
        <taxon>Eurotiales</taxon>
        <taxon>Aspergillaceae</taxon>
        <taxon>Penicillium</taxon>
    </lineage>
</organism>
<dbReference type="Proteomes" id="UP000030686">
    <property type="component" value="Unassembled WGS sequence"/>
</dbReference>
<protein>
    <submittedName>
        <fullName evidence="3">Genomic scaffold, ProqFM164S02</fullName>
    </submittedName>
</protein>
<proteinExistence type="predicted"/>
<keyword evidence="2" id="KW-1133">Transmembrane helix</keyword>
<dbReference type="STRING" id="1365484.W6QF74"/>
<keyword evidence="2" id="KW-0472">Membrane</keyword>
<dbReference type="AlphaFoldDB" id="W6QF74"/>
<keyword evidence="2" id="KW-0812">Transmembrane</keyword>
<name>W6QF74_PENRF</name>
<feature type="region of interest" description="Disordered" evidence="1">
    <location>
        <begin position="16"/>
        <end position="37"/>
    </location>
</feature>
<evidence type="ECO:0000256" key="2">
    <source>
        <dbReference type="SAM" id="Phobius"/>
    </source>
</evidence>
<keyword evidence="4" id="KW-1185">Reference proteome</keyword>
<reference evidence="3" key="1">
    <citation type="journal article" date="2014" name="Nat. Commun.">
        <title>Multiple recent horizontal transfers of a large genomic region in cheese making fungi.</title>
        <authorList>
            <person name="Cheeseman K."/>
            <person name="Ropars J."/>
            <person name="Renault P."/>
            <person name="Dupont J."/>
            <person name="Gouzy J."/>
            <person name="Branca A."/>
            <person name="Abraham A.L."/>
            <person name="Ceppi M."/>
            <person name="Conseiller E."/>
            <person name="Debuchy R."/>
            <person name="Malagnac F."/>
            <person name="Goarin A."/>
            <person name="Silar P."/>
            <person name="Lacoste S."/>
            <person name="Sallet E."/>
            <person name="Bensimon A."/>
            <person name="Giraud T."/>
            <person name="Brygoo Y."/>
        </authorList>
    </citation>
    <scope>NUCLEOTIDE SEQUENCE [LARGE SCALE GENOMIC DNA]</scope>
    <source>
        <strain evidence="3">FM164</strain>
    </source>
</reference>